<proteinExistence type="predicted"/>
<evidence type="ECO:0000313" key="1">
    <source>
        <dbReference type="Ensembl" id="ENSTMTP00000019210.1"/>
    </source>
</evidence>
<dbReference type="PANTHER" id="PTHR14286:SF2">
    <property type="entry name" value="CENTROSOMAL PROTEIN 15 KDA"/>
    <property type="match status" value="1"/>
</dbReference>
<organism evidence="1 2">
    <name type="scientific">Terrapene triunguis</name>
    <name type="common">Three-toed box turtle</name>
    <dbReference type="NCBI Taxonomy" id="2587831"/>
    <lineage>
        <taxon>Eukaryota</taxon>
        <taxon>Metazoa</taxon>
        <taxon>Chordata</taxon>
        <taxon>Craniata</taxon>
        <taxon>Vertebrata</taxon>
        <taxon>Euteleostomi</taxon>
        <taxon>Archelosauria</taxon>
        <taxon>Testudinata</taxon>
        <taxon>Testudines</taxon>
        <taxon>Cryptodira</taxon>
        <taxon>Durocryptodira</taxon>
        <taxon>Testudinoidea</taxon>
        <taxon>Emydidae</taxon>
        <taxon>Terrapene</taxon>
    </lineage>
</organism>
<accession>A0A674JD38</accession>
<keyword evidence="2" id="KW-1185">Reference proteome</keyword>
<dbReference type="FunCoup" id="A0A674JD38">
    <property type="interactions" value="23"/>
</dbReference>
<protein>
    <submittedName>
        <fullName evidence="1">Centrosomal protein 15</fullName>
    </submittedName>
</protein>
<dbReference type="AlphaFoldDB" id="A0A674JD38"/>
<reference evidence="1" key="1">
    <citation type="submission" date="2025-08" db="UniProtKB">
        <authorList>
            <consortium name="Ensembl"/>
        </authorList>
    </citation>
    <scope>IDENTIFICATION</scope>
</reference>
<dbReference type="GeneTree" id="ENSGT00390000005214"/>
<dbReference type="PANTHER" id="PTHR14286">
    <property type="entry name" value="GENE, 49355-RELATED"/>
    <property type="match status" value="1"/>
</dbReference>
<evidence type="ECO:0000313" key="2">
    <source>
        <dbReference type="Proteomes" id="UP000472274"/>
    </source>
</evidence>
<dbReference type="InParanoid" id="A0A674JD38"/>
<sequence>MQLDRVNSVQLFAEWWGTLSAPQTKFYDHVHLIPLSQRLVLLQQMENHLGDKKTEKTSQTQAADAAYKRNAALLNDIEAAEKRLQVRIHLQPHPDIVNLETLYWASVEESIPKWEQFLLGRAQMPVGFKKKKSTKYNISHPEGAAQR</sequence>
<dbReference type="Pfam" id="PF15134">
    <property type="entry name" value="CEP15-like"/>
    <property type="match status" value="1"/>
</dbReference>
<dbReference type="InterPro" id="IPR028006">
    <property type="entry name" value="CEP15-like"/>
</dbReference>
<dbReference type="Ensembl" id="ENSTMTT00000019890.1">
    <property type="protein sequence ID" value="ENSTMTP00000019210.1"/>
    <property type="gene ID" value="ENSTMTG00000014098.1"/>
</dbReference>
<reference evidence="1" key="2">
    <citation type="submission" date="2025-09" db="UniProtKB">
        <authorList>
            <consortium name="Ensembl"/>
        </authorList>
    </citation>
    <scope>IDENTIFICATION</scope>
</reference>
<gene>
    <name evidence="1" type="primary">CEP15</name>
</gene>
<dbReference type="Proteomes" id="UP000472274">
    <property type="component" value="Unplaced"/>
</dbReference>
<name>A0A674JD38_9SAUR</name>